<sequence>KKKEGVKKFECNYCNKSYKQKCHLTRHLKTCKIKKEKEEIKRLKILNLEIELFKLKKEANISNKSNTTTNNISNNTNNNNSTNSTNNTNSNNTVNINNNIILNDYGKENIDFLKDQKYKKLISGILKHGINGMQKYISYKYCNPNQPENMTIKYTNQRSNKLKVRKNNKWKTRNKRDVLEELYDRDKNVEEVLNVYEHVNDLDETEQMDKIQISFLNMVDNIYDDDEEQNDILD</sequence>
<dbReference type="InterPro" id="IPR036236">
    <property type="entry name" value="Znf_C2H2_sf"/>
</dbReference>
<dbReference type="EMBL" id="UINC01219716">
    <property type="protein sequence ID" value="SVE47312.1"/>
    <property type="molecule type" value="Genomic_DNA"/>
</dbReference>
<dbReference type="AlphaFoldDB" id="A0A383DS20"/>
<evidence type="ECO:0000259" key="2">
    <source>
        <dbReference type="PROSITE" id="PS50157"/>
    </source>
</evidence>
<protein>
    <recommendedName>
        <fullName evidence="2">C2H2-type domain-containing protein</fullName>
    </recommendedName>
</protein>
<evidence type="ECO:0000313" key="3">
    <source>
        <dbReference type="EMBL" id="SVE47312.1"/>
    </source>
</evidence>
<accession>A0A383DS20</accession>
<proteinExistence type="predicted"/>
<feature type="non-terminal residue" evidence="3">
    <location>
        <position position="1"/>
    </location>
</feature>
<dbReference type="InterPro" id="IPR013087">
    <property type="entry name" value="Znf_C2H2_type"/>
</dbReference>
<feature type="non-terminal residue" evidence="3">
    <location>
        <position position="234"/>
    </location>
</feature>
<name>A0A383DS20_9ZZZZ</name>
<feature type="domain" description="C2H2-type" evidence="2">
    <location>
        <begin position="9"/>
        <end position="38"/>
    </location>
</feature>
<gene>
    <name evidence="3" type="ORF">METZ01_LOCUS500166</name>
</gene>
<feature type="region of interest" description="Disordered" evidence="1">
    <location>
        <begin position="64"/>
        <end position="92"/>
    </location>
</feature>
<reference evidence="3" key="1">
    <citation type="submission" date="2018-05" db="EMBL/GenBank/DDBJ databases">
        <authorList>
            <person name="Lanie J.A."/>
            <person name="Ng W.-L."/>
            <person name="Kazmierczak K.M."/>
            <person name="Andrzejewski T.M."/>
            <person name="Davidsen T.M."/>
            <person name="Wayne K.J."/>
            <person name="Tettelin H."/>
            <person name="Glass J.I."/>
            <person name="Rusch D."/>
            <person name="Podicherti R."/>
            <person name="Tsui H.-C.T."/>
            <person name="Winkler M.E."/>
        </authorList>
    </citation>
    <scope>NUCLEOTIDE SEQUENCE</scope>
</reference>
<dbReference type="Gene3D" id="3.30.160.60">
    <property type="entry name" value="Classic Zinc Finger"/>
    <property type="match status" value="1"/>
</dbReference>
<dbReference type="SUPFAM" id="SSF57667">
    <property type="entry name" value="beta-beta-alpha zinc fingers"/>
    <property type="match status" value="1"/>
</dbReference>
<organism evidence="3">
    <name type="scientific">marine metagenome</name>
    <dbReference type="NCBI Taxonomy" id="408172"/>
    <lineage>
        <taxon>unclassified sequences</taxon>
        <taxon>metagenomes</taxon>
        <taxon>ecological metagenomes</taxon>
    </lineage>
</organism>
<dbReference type="PROSITE" id="PS50157">
    <property type="entry name" value="ZINC_FINGER_C2H2_2"/>
    <property type="match status" value="1"/>
</dbReference>
<evidence type="ECO:0000256" key="1">
    <source>
        <dbReference type="SAM" id="MobiDB-lite"/>
    </source>
</evidence>